<evidence type="ECO:0000256" key="2">
    <source>
        <dbReference type="ARBA" id="ARBA00022898"/>
    </source>
</evidence>
<dbReference type="Pfam" id="PF00291">
    <property type="entry name" value="PALP"/>
    <property type="match status" value="1"/>
</dbReference>
<dbReference type="Gene3D" id="3.40.50.1100">
    <property type="match status" value="2"/>
</dbReference>
<evidence type="ECO:0000313" key="6">
    <source>
        <dbReference type="Proteomes" id="UP000595224"/>
    </source>
</evidence>
<proteinExistence type="predicted"/>
<sequence length="442" mass="48271">MHFVSTRDENNKVTFKKAVLDCMPSDGGLYVPYDTGDLRRWILYADENTSFASLAGSLTSAMINDEFSPIICEAIATGAFPVNPVLRPLDENLFMLELYHGATGTFKDFGVSYLASALETILRMDGEKAILLDATAGELGACMAAALRGKKLVKSVLLCPKGRLRGMDEADFVWNGGNIYPVEVDGSEEDCHNLVRRIFADRSLLEKYHLTVANTANIGRLLPQAFFYTFAFSRLKKIVSGDIFYALSAGNYGNLVSGLYGWKMALPVNGFVVPSTANLRLDAQGACMVLDSMVPLSKRTPADPADPSNIERLEQIFNANSLMLRSFVFPAPVSEEEKIAACKELFIKYKVYADSDTASAYAAAKKRGDVVCGEDGTVVLVARDSPCLDSKFIRRSIGEEPEVTENVSGAFRPVSLTRPAIAPDDIDSLVSVLNSLNLLRIF</sequence>
<dbReference type="InterPro" id="IPR036052">
    <property type="entry name" value="TrpB-like_PALP_sf"/>
</dbReference>
<dbReference type="AlphaFoldDB" id="A0A7T3REF3"/>
<evidence type="ECO:0000256" key="1">
    <source>
        <dbReference type="ARBA" id="ARBA00001933"/>
    </source>
</evidence>
<dbReference type="InterPro" id="IPR051166">
    <property type="entry name" value="Threonine_Synthase"/>
</dbReference>
<accession>A0A7T3REF3</accession>
<organism evidence="5 6">
    <name type="scientific">Treponema peruense</name>
    <dbReference type="NCBI Taxonomy" id="2787628"/>
    <lineage>
        <taxon>Bacteria</taxon>
        <taxon>Pseudomonadati</taxon>
        <taxon>Spirochaetota</taxon>
        <taxon>Spirochaetia</taxon>
        <taxon>Spirochaetales</taxon>
        <taxon>Treponemataceae</taxon>
        <taxon>Treponema</taxon>
    </lineage>
</organism>
<feature type="domain" description="Threonine synthase N-terminal" evidence="4">
    <location>
        <begin position="3"/>
        <end position="69"/>
    </location>
</feature>
<keyword evidence="6" id="KW-1185">Reference proteome</keyword>
<keyword evidence="2" id="KW-0663">Pyridoxal phosphate</keyword>
<dbReference type="InterPro" id="IPR001926">
    <property type="entry name" value="TrpB-like_PALP"/>
</dbReference>
<protein>
    <submittedName>
        <fullName evidence="5">Threonine synthase</fullName>
    </submittedName>
</protein>
<dbReference type="PANTHER" id="PTHR42690">
    <property type="entry name" value="THREONINE SYNTHASE FAMILY MEMBER"/>
    <property type="match status" value="1"/>
</dbReference>
<dbReference type="InterPro" id="IPR029144">
    <property type="entry name" value="Thr_synth_N"/>
</dbReference>
<gene>
    <name evidence="5" type="ORF">IWA51_02495</name>
</gene>
<name>A0A7T3REF3_9SPIR</name>
<dbReference type="Proteomes" id="UP000595224">
    <property type="component" value="Chromosome"/>
</dbReference>
<reference evidence="5 6" key="1">
    <citation type="submission" date="2020-11" db="EMBL/GenBank/DDBJ databases">
        <title>Treponema Peruensis nv. sp., first commensal Treponema isolated from human feces.</title>
        <authorList>
            <person name="Belkhou C."/>
            <person name="Raes J."/>
        </authorList>
    </citation>
    <scope>NUCLEOTIDE SEQUENCE [LARGE SCALE GENOMIC DNA]</scope>
    <source>
        <strain evidence="5 6">RCC2812</strain>
    </source>
</reference>
<dbReference type="KEGG" id="tper:IWA51_02495"/>
<comment type="cofactor">
    <cofactor evidence="1">
        <name>pyridoxal 5'-phosphate</name>
        <dbReference type="ChEBI" id="CHEBI:597326"/>
    </cofactor>
</comment>
<feature type="domain" description="Tryptophan synthase beta chain-like PALP" evidence="3">
    <location>
        <begin position="92"/>
        <end position="382"/>
    </location>
</feature>
<evidence type="ECO:0000313" key="5">
    <source>
        <dbReference type="EMBL" id="QQA01502.1"/>
    </source>
</evidence>
<dbReference type="Pfam" id="PF14821">
    <property type="entry name" value="Thr_synth_N"/>
    <property type="match status" value="1"/>
</dbReference>
<dbReference type="InterPro" id="IPR037158">
    <property type="entry name" value="Thr_synth_N_sf"/>
</dbReference>
<evidence type="ECO:0000259" key="4">
    <source>
        <dbReference type="Pfam" id="PF14821"/>
    </source>
</evidence>
<dbReference type="EMBL" id="CP064936">
    <property type="protein sequence ID" value="QQA01502.1"/>
    <property type="molecule type" value="Genomic_DNA"/>
</dbReference>
<dbReference type="RefSeq" id="WP_198443020.1">
    <property type="nucleotide sequence ID" value="NZ_CBCSHE010000010.1"/>
</dbReference>
<evidence type="ECO:0000259" key="3">
    <source>
        <dbReference type="Pfam" id="PF00291"/>
    </source>
</evidence>
<dbReference type="Gene3D" id="3.90.1380.10">
    <property type="entry name" value="Threonine synthase, N-terminal domain"/>
    <property type="match status" value="1"/>
</dbReference>
<dbReference type="PANTHER" id="PTHR42690:SF1">
    <property type="entry name" value="THREONINE SYNTHASE-LIKE 2"/>
    <property type="match status" value="1"/>
</dbReference>
<dbReference type="SUPFAM" id="SSF53686">
    <property type="entry name" value="Tryptophan synthase beta subunit-like PLP-dependent enzymes"/>
    <property type="match status" value="1"/>
</dbReference>